<proteinExistence type="predicted"/>
<name>A0A7J8NQG8_GOSRA</name>
<dbReference type="Proteomes" id="UP000593578">
    <property type="component" value="Unassembled WGS sequence"/>
</dbReference>
<dbReference type="AlphaFoldDB" id="A0A7J8NQG8"/>
<comment type="caution">
    <text evidence="1">The sequence shown here is derived from an EMBL/GenBank/DDBJ whole genome shotgun (WGS) entry which is preliminary data.</text>
</comment>
<protein>
    <submittedName>
        <fullName evidence="1">Uncharacterized protein</fullName>
    </submittedName>
</protein>
<sequence length="74" mass="8827">MFFHRRIHPALMHREFQIVPLEKSLEDTAKKTIYIRDLSRILGEIQLPKHVIHKWTGTDSMEDILHPHTTTRTN</sequence>
<evidence type="ECO:0000313" key="1">
    <source>
        <dbReference type="EMBL" id="MBA0579133.1"/>
    </source>
</evidence>
<accession>A0A7J8NQG8</accession>
<reference evidence="1 2" key="1">
    <citation type="journal article" date="2019" name="Genome Biol. Evol.">
        <title>Insights into the evolution of the New World diploid cottons (Gossypium, subgenus Houzingenia) based on genome sequencing.</title>
        <authorList>
            <person name="Grover C.E."/>
            <person name="Arick M.A. 2nd"/>
            <person name="Thrash A."/>
            <person name="Conover J.L."/>
            <person name="Sanders W.S."/>
            <person name="Peterson D.G."/>
            <person name="Frelichowski J.E."/>
            <person name="Scheffler J.A."/>
            <person name="Scheffler B.E."/>
            <person name="Wendel J.F."/>
        </authorList>
    </citation>
    <scope>NUCLEOTIDE SEQUENCE [LARGE SCALE GENOMIC DNA]</scope>
    <source>
        <strain evidence="1">8</strain>
        <tissue evidence="1">Leaf</tissue>
    </source>
</reference>
<gene>
    <name evidence="1" type="ORF">Gorai_021397</name>
</gene>
<evidence type="ECO:0000313" key="2">
    <source>
        <dbReference type="Proteomes" id="UP000593578"/>
    </source>
</evidence>
<dbReference type="EMBL" id="JABEZZ010000001">
    <property type="protein sequence ID" value="MBA0579133.1"/>
    <property type="molecule type" value="Genomic_DNA"/>
</dbReference>
<organism evidence="1 2">
    <name type="scientific">Gossypium raimondii</name>
    <name type="common">Peruvian cotton</name>
    <name type="synonym">Gossypium klotzschianum subsp. raimondii</name>
    <dbReference type="NCBI Taxonomy" id="29730"/>
    <lineage>
        <taxon>Eukaryota</taxon>
        <taxon>Viridiplantae</taxon>
        <taxon>Streptophyta</taxon>
        <taxon>Embryophyta</taxon>
        <taxon>Tracheophyta</taxon>
        <taxon>Spermatophyta</taxon>
        <taxon>Magnoliopsida</taxon>
        <taxon>eudicotyledons</taxon>
        <taxon>Gunneridae</taxon>
        <taxon>Pentapetalae</taxon>
        <taxon>rosids</taxon>
        <taxon>malvids</taxon>
        <taxon>Malvales</taxon>
        <taxon>Malvaceae</taxon>
        <taxon>Malvoideae</taxon>
        <taxon>Gossypium</taxon>
    </lineage>
</organism>